<keyword evidence="1" id="KW-0472">Membrane</keyword>
<evidence type="ECO:0000256" key="1">
    <source>
        <dbReference type="SAM" id="Phobius"/>
    </source>
</evidence>
<name>A0A4R9K2A3_9LEPT</name>
<organism evidence="3 4">
    <name type="scientific">Leptospira ognonensis</name>
    <dbReference type="NCBI Taxonomy" id="2484945"/>
    <lineage>
        <taxon>Bacteria</taxon>
        <taxon>Pseudomonadati</taxon>
        <taxon>Spirochaetota</taxon>
        <taxon>Spirochaetia</taxon>
        <taxon>Leptospirales</taxon>
        <taxon>Leptospiraceae</taxon>
        <taxon>Leptospira</taxon>
    </lineage>
</organism>
<keyword evidence="1" id="KW-0812">Transmembrane</keyword>
<feature type="domain" description="SH3b" evidence="2">
    <location>
        <begin position="74"/>
        <end position="133"/>
    </location>
</feature>
<feature type="transmembrane region" description="Helical" evidence="1">
    <location>
        <begin position="20"/>
        <end position="43"/>
    </location>
</feature>
<dbReference type="EMBL" id="RQGD01000024">
    <property type="protein sequence ID" value="TGL59301.1"/>
    <property type="molecule type" value="Genomic_DNA"/>
</dbReference>
<keyword evidence="1" id="KW-1133">Transmembrane helix</keyword>
<sequence>MKGRKKNDSLEKRAIQLQFLLTRFLCQICSIMLFRAISILFFLPFTLPLLGQNHWDNILPVKAENKTYLVFGENVNIRKDSSLKSEVIAKLQPGDPVKIIKQTNILLAQGLTKEYWYEIQTGDKKGFVWGALLADGATEIGGFQLLIRNPGANTKKIEFKLLKGGKLVSSLTLSPGPVANEDWKFTFYKGEVFSPNPGFLIGFRYLVYSEIEYGQQEETILRITENGKIGEFFSWNPGACDPPSCMDTWILFPGDILAKDPSIGRKEYKSQTNTILEITRSYDLDDESINEYSVSMKKWNGKKLQDIK</sequence>
<evidence type="ECO:0000313" key="4">
    <source>
        <dbReference type="Proteomes" id="UP000297693"/>
    </source>
</evidence>
<dbReference type="OrthoDB" id="322924at2"/>
<gene>
    <name evidence="3" type="ORF">EHQ58_08620</name>
</gene>
<protein>
    <submittedName>
        <fullName evidence="3">SH3 domain-containing protein</fullName>
    </submittedName>
</protein>
<evidence type="ECO:0000259" key="2">
    <source>
        <dbReference type="Pfam" id="PF08239"/>
    </source>
</evidence>
<proteinExistence type="predicted"/>
<dbReference type="Pfam" id="PF08239">
    <property type="entry name" value="SH3_3"/>
    <property type="match status" value="1"/>
</dbReference>
<accession>A0A4R9K2A3</accession>
<evidence type="ECO:0000313" key="3">
    <source>
        <dbReference type="EMBL" id="TGL59301.1"/>
    </source>
</evidence>
<reference evidence="3" key="1">
    <citation type="journal article" date="2019" name="PLoS Negl. Trop. Dis.">
        <title>Revisiting the worldwide diversity of Leptospira species in the environment.</title>
        <authorList>
            <person name="Vincent A.T."/>
            <person name="Schiettekatte O."/>
            <person name="Bourhy P."/>
            <person name="Veyrier F.J."/>
            <person name="Picardeau M."/>
        </authorList>
    </citation>
    <scope>NUCLEOTIDE SEQUENCE [LARGE SCALE GENOMIC DNA]</scope>
    <source>
        <strain evidence="3">201702476</strain>
    </source>
</reference>
<dbReference type="Proteomes" id="UP000297693">
    <property type="component" value="Unassembled WGS sequence"/>
</dbReference>
<keyword evidence="4" id="KW-1185">Reference proteome</keyword>
<dbReference type="AlphaFoldDB" id="A0A4R9K2A3"/>
<comment type="caution">
    <text evidence="3">The sequence shown here is derived from an EMBL/GenBank/DDBJ whole genome shotgun (WGS) entry which is preliminary data.</text>
</comment>
<dbReference type="Gene3D" id="2.30.30.40">
    <property type="entry name" value="SH3 Domains"/>
    <property type="match status" value="1"/>
</dbReference>
<dbReference type="InterPro" id="IPR003646">
    <property type="entry name" value="SH3-like_bac-type"/>
</dbReference>